<keyword evidence="1" id="KW-0479">Metal-binding</keyword>
<gene>
    <name evidence="3" type="ORF">CITCOLO1_LOCUS16528</name>
</gene>
<dbReference type="PROSITE" id="PS50846">
    <property type="entry name" value="HMA_2"/>
    <property type="match status" value="1"/>
</dbReference>
<protein>
    <recommendedName>
        <fullName evidence="2">HMA domain-containing protein</fullName>
    </recommendedName>
</protein>
<dbReference type="PANTHER" id="PTHR22814:SF305">
    <property type="entry name" value="HEAVY METAL TRANSPORT_DETOXIFICATION SUPERFAMILY PROTEIN"/>
    <property type="match status" value="1"/>
</dbReference>
<dbReference type="Pfam" id="PF00403">
    <property type="entry name" value="HMA"/>
    <property type="match status" value="1"/>
</dbReference>
<dbReference type="CDD" id="cd00371">
    <property type="entry name" value="HMA"/>
    <property type="match status" value="1"/>
</dbReference>
<reference evidence="3 4" key="1">
    <citation type="submission" date="2024-03" db="EMBL/GenBank/DDBJ databases">
        <authorList>
            <person name="Gkanogiannis A."/>
            <person name="Becerra Lopez-Lavalle L."/>
        </authorList>
    </citation>
    <scope>NUCLEOTIDE SEQUENCE [LARGE SCALE GENOMIC DNA]</scope>
</reference>
<name>A0ABP0YXI7_9ROSI</name>
<dbReference type="PANTHER" id="PTHR22814">
    <property type="entry name" value="COPPER TRANSPORT PROTEIN ATOX1-RELATED"/>
    <property type="match status" value="1"/>
</dbReference>
<dbReference type="Proteomes" id="UP001642487">
    <property type="component" value="Chromosome 6"/>
</dbReference>
<accession>A0ABP0YXI7</accession>
<evidence type="ECO:0000313" key="4">
    <source>
        <dbReference type="Proteomes" id="UP001642487"/>
    </source>
</evidence>
<organism evidence="3 4">
    <name type="scientific">Citrullus colocynthis</name>
    <name type="common">colocynth</name>
    <dbReference type="NCBI Taxonomy" id="252529"/>
    <lineage>
        <taxon>Eukaryota</taxon>
        <taxon>Viridiplantae</taxon>
        <taxon>Streptophyta</taxon>
        <taxon>Embryophyta</taxon>
        <taxon>Tracheophyta</taxon>
        <taxon>Spermatophyta</taxon>
        <taxon>Magnoliopsida</taxon>
        <taxon>eudicotyledons</taxon>
        <taxon>Gunneridae</taxon>
        <taxon>Pentapetalae</taxon>
        <taxon>rosids</taxon>
        <taxon>fabids</taxon>
        <taxon>Cucurbitales</taxon>
        <taxon>Cucurbitaceae</taxon>
        <taxon>Benincaseae</taxon>
        <taxon>Citrullus</taxon>
    </lineage>
</organism>
<feature type="domain" description="HMA" evidence="2">
    <location>
        <begin position="33"/>
        <end position="96"/>
    </location>
</feature>
<dbReference type="InterPro" id="IPR006121">
    <property type="entry name" value="HMA_dom"/>
</dbReference>
<evidence type="ECO:0000259" key="2">
    <source>
        <dbReference type="PROSITE" id="PS50846"/>
    </source>
</evidence>
<proteinExistence type="predicted"/>
<evidence type="ECO:0000313" key="3">
    <source>
        <dbReference type="EMBL" id="CAK9324295.1"/>
    </source>
</evidence>
<evidence type="ECO:0000256" key="1">
    <source>
        <dbReference type="ARBA" id="ARBA00022723"/>
    </source>
</evidence>
<dbReference type="Gene3D" id="3.30.70.100">
    <property type="match status" value="1"/>
</dbReference>
<dbReference type="EMBL" id="OZ021740">
    <property type="protein sequence ID" value="CAK9324295.1"/>
    <property type="molecule type" value="Genomic_DNA"/>
</dbReference>
<sequence length="179" mass="20460">MRIPMRVAFYNQLYMGIGNMQIVPGESRYNVEPQLVELMVPLYSHGCANKIHKALSHLKGIYSVHVDYNEQKVRVWGICNKHQVLSTVRSKRKAARFWNNNDQEETTTPTTVTTTTTTRPPSFALNKLRSLSFKLACKKAEKKMIKVVIMAEVLEVAMVRQLRHNLTTPPPPPTVDVQQ</sequence>
<keyword evidence="4" id="KW-1185">Reference proteome</keyword>
<dbReference type="InterPro" id="IPR036163">
    <property type="entry name" value="HMA_dom_sf"/>
</dbReference>
<dbReference type="SUPFAM" id="SSF55008">
    <property type="entry name" value="HMA, heavy metal-associated domain"/>
    <property type="match status" value="1"/>
</dbReference>